<dbReference type="AlphaFoldDB" id="A0A6J4QN86"/>
<gene>
    <name evidence="2" type="ORF">AVDCRST_MAG28-516</name>
</gene>
<proteinExistence type="predicted"/>
<dbReference type="InterPro" id="IPR019099">
    <property type="entry name" value="Uncharacterised_PGPGW_TM"/>
</dbReference>
<organism evidence="2">
    <name type="scientific">uncultured Rubrobacteraceae bacterium</name>
    <dbReference type="NCBI Taxonomy" id="349277"/>
    <lineage>
        <taxon>Bacteria</taxon>
        <taxon>Bacillati</taxon>
        <taxon>Actinomycetota</taxon>
        <taxon>Rubrobacteria</taxon>
        <taxon>Rubrobacterales</taxon>
        <taxon>Rubrobacteraceae</taxon>
        <taxon>environmental samples</taxon>
    </lineage>
</organism>
<protein>
    <recommendedName>
        <fullName evidence="3">Transmembrane protein (PGPGW)</fullName>
    </recommendedName>
</protein>
<evidence type="ECO:0000256" key="1">
    <source>
        <dbReference type="SAM" id="Phobius"/>
    </source>
</evidence>
<accession>A0A6J4QN86</accession>
<name>A0A6J4QN86_9ACTN</name>
<sequence length="142" mass="15654">MIEKIRESLQSFKESEPGHRFEDRYRRRQQSKSGRFDLRVVISVLGGILIVLGGIVAVPGPGPGWLIVLLGLGLVAGEFRPIARFMDWAEVRLRRLARWAAGVWTSSPPAVKALIILASLVCAAALGYGAYRLFFGLGSNQY</sequence>
<keyword evidence="1" id="KW-0472">Membrane</keyword>
<keyword evidence="1" id="KW-1133">Transmembrane helix</keyword>
<feature type="transmembrane region" description="Helical" evidence="1">
    <location>
        <begin position="114"/>
        <end position="134"/>
    </location>
</feature>
<dbReference type="Pfam" id="PF09656">
    <property type="entry name" value="PGPGW"/>
    <property type="match status" value="1"/>
</dbReference>
<reference evidence="2" key="1">
    <citation type="submission" date="2020-02" db="EMBL/GenBank/DDBJ databases">
        <authorList>
            <person name="Meier V. D."/>
        </authorList>
    </citation>
    <scope>NUCLEOTIDE SEQUENCE</scope>
    <source>
        <strain evidence="2">AVDCRST_MAG28</strain>
    </source>
</reference>
<dbReference type="EMBL" id="CADCVE010000014">
    <property type="protein sequence ID" value="CAA9442287.1"/>
    <property type="molecule type" value="Genomic_DNA"/>
</dbReference>
<evidence type="ECO:0008006" key="3">
    <source>
        <dbReference type="Google" id="ProtNLM"/>
    </source>
</evidence>
<keyword evidence="1" id="KW-0812">Transmembrane</keyword>
<feature type="transmembrane region" description="Helical" evidence="1">
    <location>
        <begin position="36"/>
        <end position="58"/>
    </location>
</feature>
<evidence type="ECO:0000313" key="2">
    <source>
        <dbReference type="EMBL" id="CAA9442287.1"/>
    </source>
</evidence>